<evidence type="ECO:0000313" key="2">
    <source>
        <dbReference type="EMBL" id="KAF2197205.1"/>
    </source>
</evidence>
<reference evidence="2" key="1">
    <citation type="journal article" date="2020" name="Stud. Mycol.">
        <title>101 Dothideomycetes genomes: a test case for predicting lifestyles and emergence of pathogens.</title>
        <authorList>
            <person name="Haridas S."/>
            <person name="Albert R."/>
            <person name="Binder M."/>
            <person name="Bloem J."/>
            <person name="Labutti K."/>
            <person name="Salamov A."/>
            <person name="Andreopoulos B."/>
            <person name="Baker S."/>
            <person name="Barry K."/>
            <person name="Bills G."/>
            <person name="Bluhm B."/>
            <person name="Cannon C."/>
            <person name="Castanera R."/>
            <person name="Culley D."/>
            <person name="Daum C."/>
            <person name="Ezra D."/>
            <person name="Gonzalez J."/>
            <person name="Henrissat B."/>
            <person name="Kuo A."/>
            <person name="Liang C."/>
            <person name="Lipzen A."/>
            <person name="Lutzoni F."/>
            <person name="Magnuson J."/>
            <person name="Mondo S."/>
            <person name="Nolan M."/>
            <person name="Ohm R."/>
            <person name="Pangilinan J."/>
            <person name="Park H.-J."/>
            <person name="Ramirez L."/>
            <person name="Alfaro M."/>
            <person name="Sun H."/>
            <person name="Tritt A."/>
            <person name="Yoshinaga Y."/>
            <person name="Zwiers L.-H."/>
            <person name="Turgeon B."/>
            <person name="Goodwin S."/>
            <person name="Spatafora J."/>
            <person name="Crous P."/>
            <person name="Grigoriev I."/>
        </authorList>
    </citation>
    <scope>NUCLEOTIDE SEQUENCE</scope>
    <source>
        <strain evidence="2">ATCC 74209</strain>
    </source>
</reference>
<protein>
    <recommendedName>
        <fullName evidence="1">SCP domain-containing protein</fullName>
    </recommendedName>
</protein>
<dbReference type="SUPFAM" id="SSF55797">
    <property type="entry name" value="PR-1-like"/>
    <property type="match status" value="1"/>
</dbReference>
<feature type="non-terminal residue" evidence="2">
    <location>
        <position position="1"/>
    </location>
</feature>
<sequence length="137" mass="14648">PAPTTSQAPSYGTGYMATVAKWRVKLGKGALTQDSKLESNALNCVTESNGDMIHKLNPGSYGQVLAPGKQNDFENVFVGGWLCEVPSMTSELAAVCPQYASAWNYMGQTGHADILSSSKYTKIGCAWYNGIWACDVA</sequence>
<evidence type="ECO:0000259" key="1">
    <source>
        <dbReference type="Pfam" id="PF00188"/>
    </source>
</evidence>
<evidence type="ECO:0000313" key="3">
    <source>
        <dbReference type="Proteomes" id="UP000799536"/>
    </source>
</evidence>
<accession>A0A9P4JDM4</accession>
<dbReference type="EMBL" id="ML994265">
    <property type="protein sequence ID" value="KAF2197205.1"/>
    <property type="molecule type" value="Genomic_DNA"/>
</dbReference>
<proteinExistence type="predicted"/>
<dbReference type="InterPro" id="IPR035940">
    <property type="entry name" value="CAP_sf"/>
</dbReference>
<dbReference type="Pfam" id="PF00188">
    <property type="entry name" value="CAP"/>
    <property type="match status" value="1"/>
</dbReference>
<organism evidence="2 3">
    <name type="scientific">Delitschia confertaspora ATCC 74209</name>
    <dbReference type="NCBI Taxonomy" id="1513339"/>
    <lineage>
        <taxon>Eukaryota</taxon>
        <taxon>Fungi</taxon>
        <taxon>Dikarya</taxon>
        <taxon>Ascomycota</taxon>
        <taxon>Pezizomycotina</taxon>
        <taxon>Dothideomycetes</taxon>
        <taxon>Pleosporomycetidae</taxon>
        <taxon>Pleosporales</taxon>
        <taxon>Delitschiaceae</taxon>
        <taxon>Delitschia</taxon>
    </lineage>
</organism>
<gene>
    <name evidence="2" type="ORF">GQ43DRAFT_343639</name>
</gene>
<feature type="non-terminal residue" evidence="2">
    <location>
        <position position="137"/>
    </location>
</feature>
<keyword evidence="3" id="KW-1185">Reference proteome</keyword>
<feature type="domain" description="SCP" evidence="1">
    <location>
        <begin position="18"/>
        <end position="129"/>
    </location>
</feature>
<name>A0A9P4JDM4_9PLEO</name>
<dbReference type="AlphaFoldDB" id="A0A9P4JDM4"/>
<comment type="caution">
    <text evidence="2">The sequence shown here is derived from an EMBL/GenBank/DDBJ whole genome shotgun (WGS) entry which is preliminary data.</text>
</comment>
<dbReference type="Proteomes" id="UP000799536">
    <property type="component" value="Unassembled WGS sequence"/>
</dbReference>
<dbReference type="InterPro" id="IPR014044">
    <property type="entry name" value="CAP_dom"/>
</dbReference>
<dbReference type="OrthoDB" id="5350391at2759"/>